<evidence type="ECO:0000313" key="2">
    <source>
        <dbReference type="WBParaSite" id="PS1159_v2.g22141.t1"/>
    </source>
</evidence>
<reference evidence="2" key="1">
    <citation type="submission" date="2022-11" db="UniProtKB">
        <authorList>
            <consortium name="WormBaseParasite"/>
        </authorList>
    </citation>
    <scope>IDENTIFICATION</scope>
</reference>
<proteinExistence type="predicted"/>
<dbReference type="Proteomes" id="UP000887580">
    <property type="component" value="Unplaced"/>
</dbReference>
<name>A0AC35FZR5_9BILA</name>
<accession>A0AC35FZR5</accession>
<evidence type="ECO:0000313" key="1">
    <source>
        <dbReference type="Proteomes" id="UP000887580"/>
    </source>
</evidence>
<organism evidence="1 2">
    <name type="scientific">Panagrolaimus sp. PS1159</name>
    <dbReference type="NCBI Taxonomy" id="55785"/>
    <lineage>
        <taxon>Eukaryota</taxon>
        <taxon>Metazoa</taxon>
        <taxon>Ecdysozoa</taxon>
        <taxon>Nematoda</taxon>
        <taxon>Chromadorea</taxon>
        <taxon>Rhabditida</taxon>
        <taxon>Tylenchina</taxon>
        <taxon>Panagrolaimomorpha</taxon>
        <taxon>Panagrolaimoidea</taxon>
        <taxon>Panagrolaimidae</taxon>
        <taxon>Panagrolaimus</taxon>
    </lineage>
</organism>
<protein>
    <submittedName>
        <fullName evidence="2">Uncharacterized protein</fullName>
    </submittedName>
</protein>
<sequence length="281" mass="32485">MEEIKQTLVIFGSPKLYFPSDVFKWMKLKASPKMALKLMKVCKYFQHSNGFPFMVVKDILKRGPTWILVTLDNKRITAESLEAISDKLWIVGKAEIYRSRKAIANLLLNTVVLNIQTLTLCGQNITINEFKLLTDGGTIERCYMSKSTITFENDEIVPLEDILECFPNARMIDFRNKAPSFNSLEAAEAKISSKLEKLTLFVDSKNFDVETLVAYMKNHQKIRYTIWFCRISKVEFDQTIAPSIDKLVQEWSPDYQVPKIYQHEKNDPILFFSSCSCQAFE</sequence>
<dbReference type="WBParaSite" id="PS1159_v2.g22141.t1">
    <property type="protein sequence ID" value="PS1159_v2.g22141.t1"/>
    <property type="gene ID" value="PS1159_v2.g22141"/>
</dbReference>